<proteinExistence type="predicted"/>
<reference evidence="1 2" key="1">
    <citation type="submission" date="2020-07" db="EMBL/GenBank/DDBJ databases">
        <title>Sequencing the genomes of 1000 actinobacteria strains.</title>
        <authorList>
            <person name="Klenk H.-P."/>
        </authorList>
    </citation>
    <scope>NUCLEOTIDE SEQUENCE [LARGE SCALE GENOMIC DNA]</scope>
    <source>
        <strain evidence="1 2">DSM 100723</strain>
    </source>
</reference>
<dbReference type="InterPro" id="IPR022074">
    <property type="entry name" value="DUF3626"/>
</dbReference>
<dbReference type="EMBL" id="JACGWT010000001">
    <property type="protein sequence ID" value="MBA8792616.1"/>
    <property type="molecule type" value="Genomic_DNA"/>
</dbReference>
<accession>A0A7W3P482</accession>
<comment type="caution">
    <text evidence="1">The sequence shown here is derived from an EMBL/GenBank/DDBJ whole genome shotgun (WGS) entry which is preliminary data.</text>
</comment>
<dbReference type="RefSeq" id="WP_182558245.1">
    <property type="nucleotide sequence ID" value="NZ_JACGWT010000001.1"/>
</dbReference>
<keyword evidence="2" id="KW-1185">Reference proteome</keyword>
<evidence type="ECO:0008006" key="3">
    <source>
        <dbReference type="Google" id="ProtNLM"/>
    </source>
</evidence>
<dbReference type="AlphaFoldDB" id="A0A7W3P482"/>
<organism evidence="1 2">
    <name type="scientific">Microlunatus kandeliicorticis</name>
    <dbReference type="NCBI Taxonomy" id="1759536"/>
    <lineage>
        <taxon>Bacteria</taxon>
        <taxon>Bacillati</taxon>
        <taxon>Actinomycetota</taxon>
        <taxon>Actinomycetes</taxon>
        <taxon>Propionibacteriales</taxon>
        <taxon>Propionibacteriaceae</taxon>
        <taxon>Microlunatus</taxon>
    </lineage>
</organism>
<dbReference type="Pfam" id="PF12294">
    <property type="entry name" value="DUF3626"/>
    <property type="match status" value="2"/>
</dbReference>
<evidence type="ECO:0000313" key="2">
    <source>
        <dbReference type="Proteomes" id="UP000523079"/>
    </source>
</evidence>
<sequence length="290" mass="31072">MTHAAGPGSAPTELGAAARAALAHVAAAVTPDGPPLDPRWRVTVHFHPDRAVPGGGTVIERLVRDGIYRSQFETMISNGGLTAHPGGDRWRWEQRIFGGAYDRAPASERPVYGSLDHRGRAEGGSIRFGSAHLRLTADALDRCTFCYPDSTFAPTAFGTRAQAGLVGLADADRRDRLDDYVEAQLHGGLRIARDVEALVLDPAHRGTRVEQQARALGVSLAWHQGFRLRVAVLAAHAVYRGPDVVALGRAVAVDGVIDADVLGRAARAGHDLQTVKRLWHCVARFGDPAD</sequence>
<protein>
    <recommendedName>
        <fullName evidence="3">DUF3626 domain-containing protein</fullName>
    </recommendedName>
</protein>
<name>A0A7W3P482_9ACTN</name>
<dbReference type="Proteomes" id="UP000523079">
    <property type="component" value="Unassembled WGS sequence"/>
</dbReference>
<evidence type="ECO:0000313" key="1">
    <source>
        <dbReference type="EMBL" id="MBA8792616.1"/>
    </source>
</evidence>
<gene>
    <name evidence="1" type="ORF">FHX74_000210</name>
</gene>